<evidence type="ECO:0000313" key="4">
    <source>
        <dbReference type="Proteomes" id="UP000002058"/>
    </source>
</evidence>
<dbReference type="GeneID" id="8437559"/>
<dbReference type="OMA" id="DRWNDTS"/>
<evidence type="ECO:0000256" key="1">
    <source>
        <dbReference type="SAM" id="MobiDB-lite"/>
    </source>
</evidence>
<dbReference type="EMBL" id="CH476615">
    <property type="protein sequence ID" value="EEP77923.1"/>
    <property type="molecule type" value="Genomic_DNA"/>
</dbReference>
<gene>
    <name evidence="3" type="ORF">UREG_02772</name>
</gene>
<name>C4JHT6_UNCRE</name>
<dbReference type="KEGG" id="ure:UREG_02772"/>
<keyword evidence="2" id="KW-1133">Transmembrane helix</keyword>
<reference evidence="4" key="1">
    <citation type="journal article" date="2009" name="Genome Res.">
        <title>Comparative genomic analyses of the human fungal pathogens Coccidioides and their relatives.</title>
        <authorList>
            <person name="Sharpton T.J."/>
            <person name="Stajich J.E."/>
            <person name="Rounsley S.D."/>
            <person name="Gardner M.J."/>
            <person name="Wortman J.R."/>
            <person name="Jordar V.S."/>
            <person name="Maiti R."/>
            <person name="Kodira C.D."/>
            <person name="Neafsey D.E."/>
            <person name="Zeng Q."/>
            <person name="Hung C.-Y."/>
            <person name="McMahan C."/>
            <person name="Muszewska A."/>
            <person name="Grynberg M."/>
            <person name="Mandel M.A."/>
            <person name="Kellner E.M."/>
            <person name="Barker B.M."/>
            <person name="Galgiani J.N."/>
            <person name="Orbach M.J."/>
            <person name="Kirkland T.N."/>
            <person name="Cole G.T."/>
            <person name="Henn M.R."/>
            <person name="Birren B.W."/>
            <person name="Taylor J.W."/>
        </authorList>
    </citation>
    <scope>NUCLEOTIDE SEQUENCE [LARGE SCALE GENOMIC DNA]</scope>
    <source>
        <strain evidence="4">UAMH 1704</strain>
    </source>
</reference>
<evidence type="ECO:0000313" key="3">
    <source>
        <dbReference type="EMBL" id="EEP77923.1"/>
    </source>
</evidence>
<dbReference type="OrthoDB" id="5426678at2759"/>
<keyword evidence="2" id="KW-0472">Membrane</keyword>
<dbReference type="Proteomes" id="UP000002058">
    <property type="component" value="Unassembled WGS sequence"/>
</dbReference>
<protein>
    <submittedName>
        <fullName evidence="3">Uncharacterized protein</fullName>
    </submittedName>
</protein>
<dbReference type="VEuPathDB" id="FungiDB:UREG_02772"/>
<dbReference type="Gene3D" id="1.20.5.900">
    <property type="entry name" value="transmembrane domain of human cd4"/>
    <property type="match status" value="1"/>
</dbReference>
<dbReference type="HOGENOM" id="CLU_1338411_0_0_1"/>
<dbReference type="AlphaFoldDB" id="C4JHT6"/>
<keyword evidence="4" id="KW-1185">Reference proteome</keyword>
<dbReference type="eggNOG" id="ENOG502SSVT">
    <property type="taxonomic scope" value="Eukaryota"/>
</dbReference>
<keyword evidence="2" id="KW-0812">Transmembrane</keyword>
<feature type="region of interest" description="Disordered" evidence="1">
    <location>
        <begin position="166"/>
        <end position="205"/>
    </location>
</feature>
<proteinExistence type="predicted"/>
<organism evidence="3 4">
    <name type="scientific">Uncinocarpus reesii (strain UAMH 1704)</name>
    <dbReference type="NCBI Taxonomy" id="336963"/>
    <lineage>
        <taxon>Eukaryota</taxon>
        <taxon>Fungi</taxon>
        <taxon>Dikarya</taxon>
        <taxon>Ascomycota</taxon>
        <taxon>Pezizomycotina</taxon>
        <taxon>Eurotiomycetes</taxon>
        <taxon>Eurotiomycetidae</taxon>
        <taxon>Onygenales</taxon>
        <taxon>Onygenaceae</taxon>
        <taxon>Uncinocarpus</taxon>
    </lineage>
</organism>
<evidence type="ECO:0000256" key="2">
    <source>
        <dbReference type="SAM" id="Phobius"/>
    </source>
</evidence>
<dbReference type="STRING" id="336963.C4JHT6"/>
<sequence>MSSDMRLFDDRGQTPIVIEAVRQGCHSRVPTGSEFIIDANRIFNETLLPPSTESIAPPGTETGKKKPLVLIIVLPIVGFLLLCLVSCFCCFFFVRRRRRKAQRLSQAGHLHDRWNDTSMMTPVPGGLRHTWGETPQFHPTQTYGYDPSDHQGYYAQQDVKYPTETYQLGPVTSEPDDTKKAEFVAQSVPKLSAPPPGRKSLSITQ</sequence>
<dbReference type="InParanoid" id="C4JHT6"/>
<dbReference type="RefSeq" id="XP_002543256.1">
    <property type="nucleotide sequence ID" value="XM_002543210.1"/>
</dbReference>
<accession>C4JHT6</accession>
<feature type="transmembrane region" description="Helical" evidence="2">
    <location>
        <begin position="68"/>
        <end position="94"/>
    </location>
</feature>